<protein>
    <submittedName>
        <fullName evidence="8">Matrixin</fullName>
    </submittedName>
</protein>
<evidence type="ECO:0000256" key="1">
    <source>
        <dbReference type="ARBA" id="ARBA00022670"/>
    </source>
</evidence>
<dbReference type="RefSeq" id="WP_133753124.1">
    <property type="nucleotide sequence ID" value="NZ_CP171129.1"/>
</dbReference>
<keyword evidence="4" id="KW-0862">Zinc</keyword>
<feature type="compositionally biased region" description="Polar residues" evidence="5">
    <location>
        <begin position="185"/>
        <end position="216"/>
    </location>
</feature>
<dbReference type="GO" id="GO:0006508">
    <property type="term" value="P:proteolysis"/>
    <property type="evidence" value="ECO:0007669"/>
    <property type="project" value="UniProtKB-KW"/>
</dbReference>
<evidence type="ECO:0000313" key="9">
    <source>
        <dbReference type="Proteomes" id="UP000295371"/>
    </source>
</evidence>
<dbReference type="AlphaFoldDB" id="A0A4R7J5P4"/>
<dbReference type="OrthoDB" id="4297752at2"/>
<reference evidence="8 9" key="1">
    <citation type="submission" date="2019-03" db="EMBL/GenBank/DDBJ databases">
        <title>Genomic Encyclopedia of Archaeal and Bacterial Type Strains, Phase II (KMG-II): from individual species to whole genera.</title>
        <authorList>
            <person name="Goeker M."/>
        </authorList>
    </citation>
    <scope>NUCLEOTIDE SEQUENCE [LARGE SCALE GENOMIC DNA]</scope>
    <source>
        <strain evidence="8 9">DSM 24323</strain>
    </source>
</reference>
<accession>A0A4R7J5P4</accession>
<dbReference type="GO" id="GO:0004222">
    <property type="term" value="F:metalloendopeptidase activity"/>
    <property type="evidence" value="ECO:0007669"/>
    <property type="project" value="InterPro"/>
</dbReference>
<keyword evidence="9" id="KW-1185">Reference proteome</keyword>
<feature type="region of interest" description="Disordered" evidence="5">
    <location>
        <begin position="185"/>
        <end position="217"/>
    </location>
</feature>
<evidence type="ECO:0000256" key="5">
    <source>
        <dbReference type="SAM" id="MobiDB-lite"/>
    </source>
</evidence>
<sequence length="336" mass="35559">MKMSRRSKTVAITFALTVTCAFIVPAADRAAHAAPLCGPLIEFENIADLPADCDPTGTQIEFENGVVLDVPTEPDRLVTVSALGRTPSEGYELSAYLDESFNLAAADDGTVLGSSPSAARTLSDELANGGEQESAPRRASPKCATNAPYLLNRKWAAKRYDWYYNNSGAPVSGGREAMQRAAASVSTGRSSSCGNRDSALITSNRGTTSRSSQVTRDGTCPVVGDNVNVVGWGPIDSSVLGVACSWAAIAPGLRLESDIKVNSNYKNWYVSGSSCSGQRYDLESLAVHEFGHAGGLGHVGDDESQIMKPFINQCNLSQRSLGRGDQNGLLRHYGSA</sequence>
<dbReference type="Proteomes" id="UP000295371">
    <property type="component" value="Unassembled WGS sequence"/>
</dbReference>
<keyword evidence="1" id="KW-0645">Protease</keyword>
<evidence type="ECO:0000256" key="2">
    <source>
        <dbReference type="ARBA" id="ARBA00022723"/>
    </source>
</evidence>
<evidence type="ECO:0000313" key="8">
    <source>
        <dbReference type="EMBL" id="TDT32485.1"/>
    </source>
</evidence>
<evidence type="ECO:0000256" key="3">
    <source>
        <dbReference type="ARBA" id="ARBA00022801"/>
    </source>
</evidence>
<gene>
    <name evidence="8" type="ORF">CLV29_0063</name>
</gene>
<dbReference type="GO" id="GO:0008270">
    <property type="term" value="F:zinc ion binding"/>
    <property type="evidence" value="ECO:0007669"/>
    <property type="project" value="InterPro"/>
</dbReference>
<feature type="chain" id="PRO_5039246014" evidence="6">
    <location>
        <begin position="27"/>
        <end position="336"/>
    </location>
</feature>
<keyword evidence="3" id="KW-0378">Hydrolase</keyword>
<dbReference type="InterPro" id="IPR024079">
    <property type="entry name" value="MetalloPept_cat_dom_sf"/>
</dbReference>
<dbReference type="Gene3D" id="3.40.390.10">
    <property type="entry name" value="Collagenase (Catalytic Domain)"/>
    <property type="match status" value="1"/>
</dbReference>
<keyword evidence="2" id="KW-0479">Metal-binding</keyword>
<keyword evidence="6" id="KW-0732">Signal</keyword>
<dbReference type="SUPFAM" id="SSF55486">
    <property type="entry name" value="Metalloproteases ('zincins'), catalytic domain"/>
    <property type="match status" value="1"/>
</dbReference>
<dbReference type="EMBL" id="SOAW01000001">
    <property type="protein sequence ID" value="TDT32485.1"/>
    <property type="molecule type" value="Genomic_DNA"/>
</dbReference>
<organism evidence="8 9">
    <name type="scientific">Naumannella halotolerans</name>
    <dbReference type="NCBI Taxonomy" id="993414"/>
    <lineage>
        <taxon>Bacteria</taxon>
        <taxon>Bacillati</taxon>
        <taxon>Actinomycetota</taxon>
        <taxon>Actinomycetes</taxon>
        <taxon>Propionibacteriales</taxon>
        <taxon>Propionibacteriaceae</taxon>
        <taxon>Naumannella</taxon>
    </lineage>
</organism>
<evidence type="ECO:0000259" key="7">
    <source>
        <dbReference type="Pfam" id="PF00413"/>
    </source>
</evidence>
<evidence type="ECO:0000256" key="6">
    <source>
        <dbReference type="SAM" id="SignalP"/>
    </source>
</evidence>
<proteinExistence type="predicted"/>
<evidence type="ECO:0000256" key="4">
    <source>
        <dbReference type="ARBA" id="ARBA00022833"/>
    </source>
</evidence>
<name>A0A4R7J5P4_9ACTN</name>
<comment type="caution">
    <text evidence="8">The sequence shown here is derived from an EMBL/GenBank/DDBJ whole genome shotgun (WGS) entry which is preliminary data.</text>
</comment>
<feature type="signal peptide" evidence="6">
    <location>
        <begin position="1"/>
        <end position="26"/>
    </location>
</feature>
<dbReference type="InterPro" id="IPR001818">
    <property type="entry name" value="Pept_M10_metallopeptidase"/>
</dbReference>
<feature type="domain" description="Peptidase M10 metallopeptidase" evidence="7">
    <location>
        <begin position="248"/>
        <end position="334"/>
    </location>
</feature>
<dbReference type="Pfam" id="PF00413">
    <property type="entry name" value="Peptidase_M10"/>
    <property type="match status" value="1"/>
</dbReference>
<dbReference type="GO" id="GO:0031012">
    <property type="term" value="C:extracellular matrix"/>
    <property type="evidence" value="ECO:0007669"/>
    <property type="project" value="InterPro"/>
</dbReference>